<dbReference type="Pfam" id="PF00383">
    <property type="entry name" value="dCMP_cyt_deam_1"/>
    <property type="match status" value="1"/>
</dbReference>
<dbReference type="EMBL" id="CP146203">
    <property type="protein sequence ID" value="XBH21255.1"/>
    <property type="molecule type" value="Genomic_DNA"/>
</dbReference>
<dbReference type="CDD" id="cd01285">
    <property type="entry name" value="nucleoside_deaminase"/>
    <property type="match status" value="1"/>
</dbReference>
<reference evidence="2" key="1">
    <citation type="submission" date="2024-02" db="EMBL/GenBank/DDBJ databases">
        <title>Tomenella chthoni gen. nov. sp. nov., a member of the family Jonesiaceae isolated from bat guano.</title>
        <authorList>
            <person name="Miller S.L."/>
            <person name="King J."/>
            <person name="Sankaranarayanan K."/>
            <person name="Lawson P.A."/>
        </authorList>
    </citation>
    <scope>NUCLEOTIDE SEQUENCE</scope>
    <source>
        <strain evidence="2">BS-20</strain>
    </source>
</reference>
<name>A0AAU7DVG0_9MICO</name>
<feature type="domain" description="CMP/dCMP-type deaminase" evidence="1">
    <location>
        <begin position="3"/>
        <end position="119"/>
    </location>
</feature>
<dbReference type="GO" id="GO:0003824">
    <property type="term" value="F:catalytic activity"/>
    <property type="evidence" value="ECO:0007669"/>
    <property type="project" value="InterPro"/>
</dbReference>
<dbReference type="PROSITE" id="PS51747">
    <property type="entry name" value="CYT_DCMP_DEAMINASES_2"/>
    <property type="match status" value="1"/>
</dbReference>
<proteinExistence type="predicted"/>
<evidence type="ECO:0000313" key="2">
    <source>
        <dbReference type="EMBL" id="XBH21255.1"/>
    </source>
</evidence>
<dbReference type="Gene3D" id="3.40.140.10">
    <property type="entry name" value="Cytidine Deaminase, domain 2"/>
    <property type="match status" value="1"/>
</dbReference>
<gene>
    <name evidence="2" type="ORF">V5R04_13705</name>
</gene>
<sequence>MDQKDLGFLQRCVQLAKEAVDNGDEAFGSILVSGSGEVLVEDRNRIAGGDSTQHPEFNIARWAAEHLTPEERAQATVYTSGEHCPMCSAAHAWVGLGPIVYAAASWQFAKWLKSWGLPDSPVKTLAINEVAPGIPTRGPAPEFAEELRALHARAFGIEL</sequence>
<organism evidence="2">
    <name type="scientific">Jonesiaceae bacterium BS-20</name>
    <dbReference type="NCBI Taxonomy" id="3120821"/>
    <lineage>
        <taxon>Bacteria</taxon>
        <taxon>Bacillati</taxon>
        <taxon>Actinomycetota</taxon>
        <taxon>Actinomycetes</taxon>
        <taxon>Micrococcales</taxon>
        <taxon>Jonesiaceae</taxon>
    </lineage>
</organism>
<dbReference type="SUPFAM" id="SSF53927">
    <property type="entry name" value="Cytidine deaminase-like"/>
    <property type="match status" value="1"/>
</dbReference>
<dbReference type="AlphaFoldDB" id="A0AAU7DVG0"/>
<dbReference type="PANTHER" id="PTHR11079:SF179">
    <property type="entry name" value="TRNA(ADENINE(34)) DEAMINASE, CHLOROPLASTIC"/>
    <property type="match status" value="1"/>
</dbReference>
<dbReference type="PANTHER" id="PTHR11079">
    <property type="entry name" value="CYTOSINE DEAMINASE FAMILY MEMBER"/>
    <property type="match status" value="1"/>
</dbReference>
<dbReference type="InterPro" id="IPR002125">
    <property type="entry name" value="CMP_dCMP_dom"/>
</dbReference>
<accession>A0AAU7DVG0</accession>
<protein>
    <submittedName>
        <fullName evidence="2">Nucleoside deaminase</fullName>
    </submittedName>
</protein>
<evidence type="ECO:0000259" key="1">
    <source>
        <dbReference type="PROSITE" id="PS51747"/>
    </source>
</evidence>
<dbReference type="InterPro" id="IPR016193">
    <property type="entry name" value="Cytidine_deaminase-like"/>
</dbReference>